<gene>
    <name evidence="8" type="ORF">H9874_06275</name>
</gene>
<reference evidence="8" key="2">
    <citation type="submission" date="2021-04" db="EMBL/GenBank/DDBJ databases">
        <authorList>
            <person name="Gilroy R."/>
        </authorList>
    </citation>
    <scope>NUCLEOTIDE SEQUENCE</scope>
    <source>
        <strain evidence="8">ChiSxjej5B17-1746</strain>
    </source>
</reference>
<accession>A0A9D1U8S2</accession>
<feature type="transmembrane region" description="Helical" evidence="7">
    <location>
        <begin position="36"/>
        <end position="60"/>
    </location>
</feature>
<evidence type="ECO:0000256" key="3">
    <source>
        <dbReference type="ARBA" id="ARBA00022475"/>
    </source>
</evidence>
<reference evidence="8" key="1">
    <citation type="journal article" date="2021" name="PeerJ">
        <title>Extensive microbial diversity within the chicken gut microbiome revealed by metagenomics and culture.</title>
        <authorList>
            <person name="Gilroy R."/>
            <person name="Ravi A."/>
            <person name="Getino M."/>
            <person name="Pursley I."/>
            <person name="Horton D.L."/>
            <person name="Alikhan N.F."/>
            <person name="Baker D."/>
            <person name="Gharbi K."/>
            <person name="Hall N."/>
            <person name="Watson M."/>
            <person name="Adriaenssens E.M."/>
            <person name="Foster-Nyarko E."/>
            <person name="Jarju S."/>
            <person name="Secka A."/>
            <person name="Antonio M."/>
            <person name="Oren A."/>
            <person name="Chaudhuri R.R."/>
            <person name="La Ragione R."/>
            <person name="Hildebrand F."/>
            <person name="Pallen M.J."/>
        </authorList>
    </citation>
    <scope>NUCLEOTIDE SEQUENCE</scope>
    <source>
        <strain evidence="8">ChiSxjej5B17-1746</strain>
    </source>
</reference>
<keyword evidence="3" id="KW-1003">Cell membrane</keyword>
<dbReference type="GO" id="GO:0005886">
    <property type="term" value="C:plasma membrane"/>
    <property type="evidence" value="ECO:0007669"/>
    <property type="project" value="UniProtKB-SubCell"/>
</dbReference>
<dbReference type="PANTHER" id="PTHR30106">
    <property type="entry name" value="INNER MEMBRANE PROTEIN YEIH-RELATED"/>
    <property type="match status" value="1"/>
</dbReference>
<feature type="transmembrane region" description="Helical" evidence="7">
    <location>
        <begin position="100"/>
        <end position="122"/>
    </location>
</feature>
<organism evidence="8 9">
    <name type="scientific">Candidatus Bilophila faecipullorum</name>
    <dbReference type="NCBI Taxonomy" id="2838482"/>
    <lineage>
        <taxon>Bacteria</taxon>
        <taxon>Pseudomonadati</taxon>
        <taxon>Thermodesulfobacteriota</taxon>
        <taxon>Desulfovibrionia</taxon>
        <taxon>Desulfovibrionales</taxon>
        <taxon>Desulfovibrionaceae</taxon>
        <taxon>Bilophila</taxon>
    </lineage>
</organism>
<dbReference type="Proteomes" id="UP000824264">
    <property type="component" value="Unassembled WGS sequence"/>
</dbReference>
<feature type="transmembrane region" description="Helical" evidence="7">
    <location>
        <begin position="67"/>
        <end position="85"/>
    </location>
</feature>
<evidence type="ECO:0000256" key="2">
    <source>
        <dbReference type="ARBA" id="ARBA00007977"/>
    </source>
</evidence>
<dbReference type="InterPro" id="IPR018383">
    <property type="entry name" value="UPF0324_pro"/>
</dbReference>
<evidence type="ECO:0000256" key="5">
    <source>
        <dbReference type="ARBA" id="ARBA00022989"/>
    </source>
</evidence>
<sequence length="126" mass="14014">RVIMIAPLLICLGFWLNRFPEDQPEEASRVPSYGTYNFSTFPWFAILFIVCIGINSLGIIPHQAVSIINSLDIFMLTMAMCALGMETSLEKVRTVGPKPFLLAGVLALWLLGGGYFVTRFILSLNL</sequence>
<keyword evidence="6 7" id="KW-0472">Membrane</keyword>
<proteinExistence type="inferred from homology"/>
<evidence type="ECO:0000256" key="1">
    <source>
        <dbReference type="ARBA" id="ARBA00004651"/>
    </source>
</evidence>
<dbReference type="Pfam" id="PF03601">
    <property type="entry name" value="Cons_hypoth698"/>
    <property type="match status" value="1"/>
</dbReference>
<comment type="similarity">
    <text evidence="2">Belongs to the UPF0324 family.</text>
</comment>
<feature type="non-terminal residue" evidence="8">
    <location>
        <position position="1"/>
    </location>
</feature>
<dbReference type="PANTHER" id="PTHR30106:SF2">
    <property type="entry name" value="UPF0324 INNER MEMBRANE PROTEIN YEIH"/>
    <property type="match status" value="1"/>
</dbReference>
<evidence type="ECO:0000313" key="8">
    <source>
        <dbReference type="EMBL" id="HIW78732.1"/>
    </source>
</evidence>
<keyword evidence="5 7" id="KW-1133">Transmembrane helix</keyword>
<comment type="subcellular location">
    <subcellularLocation>
        <location evidence="1">Cell membrane</location>
        <topology evidence="1">Multi-pass membrane protein</topology>
    </subcellularLocation>
</comment>
<name>A0A9D1U8S2_9BACT</name>
<comment type="caution">
    <text evidence="8">The sequence shown here is derived from an EMBL/GenBank/DDBJ whole genome shotgun (WGS) entry which is preliminary data.</text>
</comment>
<dbReference type="EMBL" id="DXGI01000232">
    <property type="protein sequence ID" value="HIW78732.1"/>
    <property type="molecule type" value="Genomic_DNA"/>
</dbReference>
<evidence type="ECO:0000256" key="4">
    <source>
        <dbReference type="ARBA" id="ARBA00022692"/>
    </source>
</evidence>
<evidence type="ECO:0000256" key="7">
    <source>
        <dbReference type="SAM" id="Phobius"/>
    </source>
</evidence>
<evidence type="ECO:0000256" key="6">
    <source>
        <dbReference type="ARBA" id="ARBA00023136"/>
    </source>
</evidence>
<evidence type="ECO:0000313" key="9">
    <source>
        <dbReference type="Proteomes" id="UP000824264"/>
    </source>
</evidence>
<protein>
    <submittedName>
        <fullName evidence="8">Sulfate exporter family transporter</fullName>
    </submittedName>
</protein>
<dbReference type="AlphaFoldDB" id="A0A9D1U8S2"/>
<keyword evidence="4 7" id="KW-0812">Transmembrane</keyword>